<dbReference type="HOGENOM" id="CLU_3394532_0_0_2"/>
<evidence type="ECO:0000313" key="2">
    <source>
        <dbReference type="Proteomes" id="UP000003980"/>
    </source>
</evidence>
<keyword evidence="2" id="KW-1185">Reference proteome</keyword>
<sequence>MIIVIAEVIVKLYLSSLTTYVLPSHNHVVIY</sequence>
<dbReference type="AlphaFoldDB" id="H2C9M4"/>
<name>H2C9M4_9CREN</name>
<organism evidence="1 2">
    <name type="scientific">Metallosphaera yellowstonensis MK1</name>
    <dbReference type="NCBI Taxonomy" id="671065"/>
    <lineage>
        <taxon>Archaea</taxon>
        <taxon>Thermoproteota</taxon>
        <taxon>Thermoprotei</taxon>
        <taxon>Sulfolobales</taxon>
        <taxon>Sulfolobaceae</taxon>
        <taxon>Metallosphaera</taxon>
    </lineage>
</organism>
<dbReference type="EMBL" id="JH597770">
    <property type="protein sequence ID" value="EHP68850.1"/>
    <property type="molecule type" value="Genomic_DNA"/>
</dbReference>
<reference evidence="1 2" key="1">
    <citation type="submission" date="2012-01" db="EMBL/GenBank/DDBJ databases">
        <title>Improved High-Quality Draft sequence of Metallosphaera yellowstonensis MK1.</title>
        <authorList>
            <consortium name="US DOE Joint Genome Institute"/>
            <person name="Lucas S."/>
            <person name="Han J."/>
            <person name="Cheng J.-F."/>
            <person name="Goodwin L."/>
            <person name="Pitluck S."/>
            <person name="Peters L."/>
            <person name="Teshima H."/>
            <person name="Detter J.C."/>
            <person name="Han C."/>
            <person name="Tapia R."/>
            <person name="Land M."/>
            <person name="Hauser L."/>
            <person name="Kyrpides N."/>
            <person name="Kozubal M."/>
            <person name="Macur R.E."/>
            <person name="Jay Z."/>
            <person name="Inskeep W."/>
            <person name="Woyke T."/>
        </authorList>
    </citation>
    <scope>NUCLEOTIDE SEQUENCE [LARGE SCALE GENOMIC DNA]</scope>
    <source>
        <strain evidence="1 2">MK1</strain>
    </source>
</reference>
<protein>
    <submittedName>
        <fullName evidence="1">Uncharacterized protein</fullName>
    </submittedName>
</protein>
<dbReference type="STRING" id="671065.MetMK1DRAFT_00032960"/>
<accession>H2C9M4</accession>
<dbReference type="Proteomes" id="UP000003980">
    <property type="component" value="Unassembled WGS sequence"/>
</dbReference>
<evidence type="ECO:0000313" key="1">
    <source>
        <dbReference type="EMBL" id="EHP68850.1"/>
    </source>
</evidence>
<gene>
    <name evidence="1" type="ORF">MetMK1DRAFT_00032960</name>
</gene>
<proteinExistence type="predicted"/>